<evidence type="ECO:0000259" key="7">
    <source>
        <dbReference type="PROSITE" id="PS52029"/>
    </source>
</evidence>
<dbReference type="GO" id="GO:0071555">
    <property type="term" value="P:cell wall organization"/>
    <property type="evidence" value="ECO:0007669"/>
    <property type="project" value="UniProtKB-UniRule"/>
</dbReference>
<dbReference type="GO" id="GO:0018104">
    <property type="term" value="P:peptidoglycan-protein cross-linking"/>
    <property type="evidence" value="ECO:0007669"/>
    <property type="project" value="TreeGrafter"/>
</dbReference>
<feature type="active site" description="Nucleophile" evidence="6">
    <location>
        <position position="307"/>
    </location>
</feature>
<dbReference type="PROSITE" id="PS52029">
    <property type="entry name" value="LD_TPASE"/>
    <property type="match status" value="1"/>
</dbReference>
<evidence type="ECO:0000313" key="8">
    <source>
        <dbReference type="EMBL" id="MST70441.1"/>
    </source>
</evidence>
<protein>
    <submittedName>
        <fullName evidence="8">L,D-transpeptidase</fullName>
    </submittedName>
</protein>
<dbReference type="SUPFAM" id="SSF141523">
    <property type="entry name" value="L,D-transpeptidase catalytic domain-like"/>
    <property type="match status" value="1"/>
</dbReference>
<dbReference type="InterPro" id="IPR038063">
    <property type="entry name" value="Transpep_catalytic_dom"/>
</dbReference>
<dbReference type="GO" id="GO:0016740">
    <property type="term" value="F:transferase activity"/>
    <property type="evidence" value="ECO:0007669"/>
    <property type="project" value="UniProtKB-KW"/>
</dbReference>
<accession>A0A6N7XLI6</accession>
<evidence type="ECO:0000313" key="9">
    <source>
        <dbReference type="Proteomes" id="UP000469424"/>
    </source>
</evidence>
<organism evidence="8 9">
    <name type="scientific">Mogibacterium kristiansenii</name>
    <dbReference type="NCBI Taxonomy" id="2606708"/>
    <lineage>
        <taxon>Bacteria</taxon>
        <taxon>Bacillati</taxon>
        <taxon>Bacillota</taxon>
        <taxon>Clostridia</taxon>
        <taxon>Peptostreptococcales</taxon>
        <taxon>Anaerovoracaceae</taxon>
        <taxon>Mogibacterium</taxon>
    </lineage>
</organism>
<dbReference type="InterPro" id="IPR050979">
    <property type="entry name" value="LD-transpeptidase"/>
</dbReference>
<keyword evidence="4 6" id="KW-0573">Peptidoglycan synthesis</keyword>
<comment type="caution">
    <text evidence="8">The sequence shown here is derived from an EMBL/GenBank/DDBJ whole genome shotgun (WGS) entry which is preliminary data.</text>
</comment>
<dbReference type="AlphaFoldDB" id="A0A6N7XLI6"/>
<keyword evidence="3 6" id="KW-0133">Cell shape</keyword>
<comment type="pathway">
    <text evidence="1 6">Cell wall biogenesis; peptidoglycan biosynthesis.</text>
</comment>
<name>A0A6N7XLI6_9FIRM</name>
<keyword evidence="5 6" id="KW-0961">Cell wall biogenesis/degradation</keyword>
<dbReference type="Gene3D" id="2.40.440.10">
    <property type="entry name" value="L,D-transpeptidase catalytic domain-like"/>
    <property type="match status" value="1"/>
</dbReference>
<evidence type="ECO:0000256" key="5">
    <source>
        <dbReference type="ARBA" id="ARBA00023316"/>
    </source>
</evidence>
<gene>
    <name evidence="8" type="ORF">FYJ65_03655</name>
</gene>
<proteinExistence type="predicted"/>
<feature type="domain" description="L,D-TPase catalytic" evidence="7">
    <location>
        <begin position="212"/>
        <end position="331"/>
    </location>
</feature>
<dbReference type="EMBL" id="VUNA01000005">
    <property type="protein sequence ID" value="MST70441.1"/>
    <property type="molecule type" value="Genomic_DNA"/>
</dbReference>
<evidence type="ECO:0000256" key="1">
    <source>
        <dbReference type="ARBA" id="ARBA00004752"/>
    </source>
</evidence>
<keyword evidence="2" id="KW-0808">Transferase</keyword>
<dbReference type="Pfam" id="PF03734">
    <property type="entry name" value="YkuD"/>
    <property type="match status" value="1"/>
</dbReference>
<evidence type="ECO:0000256" key="3">
    <source>
        <dbReference type="ARBA" id="ARBA00022960"/>
    </source>
</evidence>
<sequence>MHINGGYFMPSKIRRRVIPLLLCLMAVFALTGCGPLLELNQKYAHPEIYVNYGTAVSTDISEYVNMDTLSKEEQKYVKKNSSVVYHGNKVSGHKYDRPGTYPLTIYYEDQVYRKYQVTIKDLEKPKFKKAKDVYIFKDTELTDYELQDLLKGMFKATDNSGKVKLKLSHEQINVHKVRNYIVHATATDPYGNVSQAKATFHVQKAEYGAMGTYVYVSIPKQRLTYFVDGKINMSSPVVTGTQGVHDTPRGSYYINSMSTGTRLKGQGYDVTVQYWMAFIGGSFGIHSAQWRGAFGGNIYQYGGSHGCVNMPVYAAGELFQKVDIGTPVIVGD</sequence>
<reference evidence="8 9" key="1">
    <citation type="submission" date="2019-08" db="EMBL/GenBank/DDBJ databases">
        <title>In-depth cultivation of the pig gut microbiome towards novel bacterial diversity and tailored functional studies.</title>
        <authorList>
            <person name="Wylensek D."/>
            <person name="Hitch T.C.A."/>
            <person name="Clavel T."/>
        </authorList>
    </citation>
    <scope>NUCLEOTIDE SEQUENCE [LARGE SCALE GENOMIC DNA]</scope>
    <source>
        <strain evidence="8 9">WCA-MUC-591-APC-4B</strain>
    </source>
</reference>
<dbReference type="InterPro" id="IPR005490">
    <property type="entry name" value="LD_TPept_cat_dom"/>
</dbReference>
<keyword evidence="9" id="KW-1185">Reference proteome</keyword>
<dbReference type="UniPathway" id="UPA00219"/>
<dbReference type="GO" id="GO:0008360">
    <property type="term" value="P:regulation of cell shape"/>
    <property type="evidence" value="ECO:0007669"/>
    <property type="project" value="UniProtKB-UniRule"/>
</dbReference>
<dbReference type="PANTHER" id="PTHR30582:SF2">
    <property type="entry name" value="L,D-TRANSPEPTIDASE YCIB-RELATED"/>
    <property type="match status" value="1"/>
</dbReference>
<dbReference type="CDD" id="cd16913">
    <property type="entry name" value="YkuD_like"/>
    <property type="match status" value="1"/>
</dbReference>
<dbReference type="GO" id="GO:0071972">
    <property type="term" value="F:peptidoglycan L,D-transpeptidase activity"/>
    <property type="evidence" value="ECO:0007669"/>
    <property type="project" value="TreeGrafter"/>
</dbReference>
<evidence type="ECO:0000256" key="2">
    <source>
        <dbReference type="ARBA" id="ARBA00022679"/>
    </source>
</evidence>
<dbReference type="PANTHER" id="PTHR30582">
    <property type="entry name" value="L,D-TRANSPEPTIDASE"/>
    <property type="match status" value="1"/>
</dbReference>
<feature type="active site" description="Proton donor/acceptor" evidence="6">
    <location>
        <position position="286"/>
    </location>
</feature>
<evidence type="ECO:0000256" key="4">
    <source>
        <dbReference type="ARBA" id="ARBA00022984"/>
    </source>
</evidence>
<dbReference type="Proteomes" id="UP000469424">
    <property type="component" value="Unassembled WGS sequence"/>
</dbReference>
<dbReference type="GO" id="GO:0005576">
    <property type="term" value="C:extracellular region"/>
    <property type="evidence" value="ECO:0007669"/>
    <property type="project" value="TreeGrafter"/>
</dbReference>
<evidence type="ECO:0000256" key="6">
    <source>
        <dbReference type="PROSITE-ProRule" id="PRU01373"/>
    </source>
</evidence>